<dbReference type="PANTHER" id="PTHR48419:SF1">
    <property type="entry name" value="SULFOTRANSFERASE DOMAIN-CONTAINING PROTEIN"/>
    <property type="match status" value="1"/>
</dbReference>
<gene>
    <name evidence="2" type="ORF">P8C59_004886</name>
</gene>
<organism evidence="2 3">
    <name type="scientific">Phyllachora maydis</name>
    <dbReference type="NCBI Taxonomy" id="1825666"/>
    <lineage>
        <taxon>Eukaryota</taxon>
        <taxon>Fungi</taxon>
        <taxon>Dikarya</taxon>
        <taxon>Ascomycota</taxon>
        <taxon>Pezizomycotina</taxon>
        <taxon>Sordariomycetes</taxon>
        <taxon>Sordariomycetidae</taxon>
        <taxon>Phyllachorales</taxon>
        <taxon>Phyllachoraceae</taxon>
        <taxon>Phyllachora</taxon>
    </lineage>
</organism>
<dbReference type="InterPro" id="IPR027417">
    <property type="entry name" value="P-loop_NTPase"/>
</dbReference>
<dbReference type="SUPFAM" id="SSF52540">
    <property type="entry name" value="P-loop containing nucleoside triphosphate hydrolases"/>
    <property type="match status" value="1"/>
</dbReference>
<reference evidence="2" key="1">
    <citation type="journal article" date="2023" name="Mol. Plant Microbe Interact.">
        <title>Elucidating the Obligate Nature and Biological Capacity of an Invasive Fungal Corn Pathogen.</title>
        <authorList>
            <person name="MacCready J.S."/>
            <person name="Roggenkamp E.M."/>
            <person name="Gdanetz K."/>
            <person name="Chilvers M.I."/>
        </authorList>
    </citation>
    <scope>NUCLEOTIDE SEQUENCE</scope>
    <source>
        <strain evidence="2">PM02</strain>
    </source>
</reference>
<comment type="caution">
    <text evidence="2">The sequence shown here is derived from an EMBL/GenBank/DDBJ whole genome shotgun (WGS) entry which is preliminary data.</text>
</comment>
<evidence type="ECO:0008006" key="4">
    <source>
        <dbReference type="Google" id="ProtNLM"/>
    </source>
</evidence>
<feature type="compositionally biased region" description="Polar residues" evidence="1">
    <location>
        <begin position="220"/>
        <end position="233"/>
    </location>
</feature>
<dbReference type="Proteomes" id="UP001217918">
    <property type="component" value="Unassembled WGS sequence"/>
</dbReference>
<feature type="region of interest" description="Disordered" evidence="1">
    <location>
        <begin position="215"/>
        <end position="234"/>
    </location>
</feature>
<dbReference type="EMBL" id="JAQQPM010000003">
    <property type="protein sequence ID" value="KAK2070392.1"/>
    <property type="molecule type" value="Genomic_DNA"/>
</dbReference>
<name>A0AAD9I4I1_9PEZI</name>
<sequence>MTSDGGQNCGVESEAIKSEFEKPSRTHLASALRLRTRIHPQLPTTRLLRPSFPQNPAIMGFSKPIFAATHPRACSTAFERVFMTRPDILQCVHEPFGDAFYYGPERLSARFEKDEAARARSGFANVTYKDVLDLIVEKAAEGKRIFIKDIAHYLLPPNGAAAEIAPSLKNVYGRGSAKPGTGVDVTKSREGAVDGVGHANGNGSVMAEANGAAVDDPQGGTATDTNTSGSANPTVMPKDVLSQFHFAFLIRHPRRAIPSYYRCTVPPLDEVTGFHDFMPSEAGYDELRRLFDYLKDEGLIGPARAGQPAGQAPRPDEVRITVIDADDLLDKPEEVIRAFCVETGIDFSPDMLAWKDEQNQQRAVKAFEKWKGFHNDAIDSDSLKPRKHGVRSVSEAEEDEEWRQRFGDKAQKLIRDCVNANTPDYEYLKSFAINV</sequence>
<evidence type="ECO:0000256" key="1">
    <source>
        <dbReference type="SAM" id="MobiDB-lite"/>
    </source>
</evidence>
<accession>A0AAD9I4I1</accession>
<dbReference type="Pfam" id="PF19798">
    <property type="entry name" value="Sulfotransfer_5"/>
    <property type="match status" value="1"/>
</dbReference>
<dbReference type="PANTHER" id="PTHR48419">
    <property type="entry name" value="SULFOTRANSFERASE DOMAIN-CONTAINING PROTEIN"/>
    <property type="match status" value="1"/>
</dbReference>
<dbReference type="AlphaFoldDB" id="A0AAD9I4I1"/>
<keyword evidence="3" id="KW-1185">Reference proteome</keyword>
<evidence type="ECO:0000313" key="2">
    <source>
        <dbReference type="EMBL" id="KAK2070392.1"/>
    </source>
</evidence>
<dbReference type="Gene3D" id="3.40.50.300">
    <property type="entry name" value="P-loop containing nucleotide triphosphate hydrolases"/>
    <property type="match status" value="1"/>
</dbReference>
<evidence type="ECO:0000313" key="3">
    <source>
        <dbReference type="Proteomes" id="UP001217918"/>
    </source>
</evidence>
<dbReference type="InterPro" id="IPR053226">
    <property type="entry name" value="Pyrrolopyrazine_biosynth_F"/>
</dbReference>
<protein>
    <recommendedName>
        <fullName evidence="4">P-loop containing nucleoside triphosphate hydrolase protein</fullName>
    </recommendedName>
</protein>
<proteinExistence type="predicted"/>